<dbReference type="PRINTS" id="PR00080">
    <property type="entry name" value="SDRFAMILY"/>
</dbReference>
<dbReference type="PANTHER" id="PTHR42879:SF2">
    <property type="entry name" value="3-OXOACYL-[ACYL-CARRIER-PROTEIN] REDUCTASE FABG"/>
    <property type="match status" value="1"/>
</dbReference>
<dbReference type="AlphaFoldDB" id="Q01ZI6"/>
<dbReference type="OrthoDB" id="9803333at2"/>
<evidence type="ECO:0000259" key="3">
    <source>
        <dbReference type="SMART" id="SM00822"/>
    </source>
</evidence>
<evidence type="ECO:0000256" key="2">
    <source>
        <dbReference type="ARBA" id="ARBA00023002"/>
    </source>
</evidence>
<dbReference type="InterPro" id="IPR050259">
    <property type="entry name" value="SDR"/>
</dbReference>
<sequence>MIQTEEFGNQTVLITGASAGIGAAAARAFGSRGAHVVVHYNSRREAAGEVVKAIQAAGGSGEIVQADLGAESGVQSLCDWARARKIDILVNNAGSLVRRTKVLEFTPELMNQVLLLNFTSAFFISQAVLAGMVERRHGIIVNISSVAARFGGGIGALAYSAAKAALSAMTKNMAREFAPAGIRVNAVSPGTIDTDYHRAFSTEQMLNNTRAATPAGRLGTSEEVADAILFLCSDGARFIQGQALEVNGGFLMV</sequence>
<protein>
    <submittedName>
        <fullName evidence="4">Short-chain dehydrogenase/reductase SDR</fullName>
    </submittedName>
</protein>
<proteinExistence type="inferred from homology"/>
<evidence type="ECO:0000313" key="4">
    <source>
        <dbReference type="EMBL" id="ABJ84929.1"/>
    </source>
</evidence>
<dbReference type="PRINTS" id="PR00081">
    <property type="entry name" value="GDHRDH"/>
</dbReference>
<name>Q01ZI6_SOLUE</name>
<dbReference type="STRING" id="234267.Acid_3962"/>
<dbReference type="Pfam" id="PF13561">
    <property type="entry name" value="adh_short_C2"/>
    <property type="match status" value="1"/>
</dbReference>
<dbReference type="CDD" id="cd05233">
    <property type="entry name" value="SDR_c"/>
    <property type="match status" value="1"/>
</dbReference>
<dbReference type="SUPFAM" id="SSF51735">
    <property type="entry name" value="NAD(P)-binding Rossmann-fold domains"/>
    <property type="match status" value="1"/>
</dbReference>
<dbReference type="Gene3D" id="3.40.50.720">
    <property type="entry name" value="NAD(P)-binding Rossmann-like Domain"/>
    <property type="match status" value="1"/>
</dbReference>
<dbReference type="GO" id="GO:0016491">
    <property type="term" value="F:oxidoreductase activity"/>
    <property type="evidence" value="ECO:0007669"/>
    <property type="project" value="UniProtKB-KW"/>
</dbReference>
<dbReference type="InterPro" id="IPR036291">
    <property type="entry name" value="NAD(P)-bd_dom_sf"/>
</dbReference>
<reference evidence="4" key="1">
    <citation type="submission" date="2006-10" db="EMBL/GenBank/DDBJ databases">
        <title>Complete sequence of Solibacter usitatus Ellin6076.</title>
        <authorList>
            <consortium name="US DOE Joint Genome Institute"/>
            <person name="Copeland A."/>
            <person name="Lucas S."/>
            <person name="Lapidus A."/>
            <person name="Barry K."/>
            <person name="Detter J.C."/>
            <person name="Glavina del Rio T."/>
            <person name="Hammon N."/>
            <person name="Israni S."/>
            <person name="Dalin E."/>
            <person name="Tice H."/>
            <person name="Pitluck S."/>
            <person name="Thompson L.S."/>
            <person name="Brettin T."/>
            <person name="Bruce D."/>
            <person name="Han C."/>
            <person name="Tapia R."/>
            <person name="Gilna P."/>
            <person name="Schmutz J."/>
            <person name="Larimer F."/>
            <person name="Land M."/>
            <person name="Hauser L."/>
            <person name="Kyrpides N."/>
            <person name="Mikhailova N."/>
            <person name="Janssen P.H."/>
            <person name="Kuske C.R."/>
            <person name="Richardson P."/>
        </authorList>
    </citation>
    <scope>NUCLEOTIDE SEQUENCE</scope>
    <source>
        <strain evidence="4">Ellin6076</strain>
    </source>
</reference>
<dbReference type="KEGG" id="sus:Acid_3962"/>
<gene>
    <name evidence="4" type="ordered locus">Acid_3962</name>
</gene>
<dbReference type="InParanoid" id="Q01ZI6"/>
<organism evidence="4">
    <name type="scientific">Solibacter usitatus (strain Ellin6076)</name>
    <dbReference type="NCBI Taxonomy" id="234267"/>
    <lineage>
        <taxon>Bacteria</taxon>
        <taxon>Pseudomonadati</taxon>
        <taxon>Acidobacteriota</taxon>
        <taxon>Terriglobia</taxon>
        <taxon>Bryobacterales</taxon>
        <taxon>Solibacteraceae</taxon>
        <taxon>Candidatus Solibacter</taxon>
    </lineage>
</organism>
<dbReference type="PROSITE" id="PS00061">
    <property type="entry name" value="ADH_SHORT"/>
    <property type="match status" value="1"/>
</dbReference>
<dbReference type="eggNOG" id="COG1028">
    <property type="taxonomic scope" value="Bacteria"/>
</dbReference>
<accession>Q01ZI6</accession>
<dbReference type="EMBL" id="CP000473">
    <property type="protein sequence ID" value="ABJ84929.1"/>
    <property type="molecule type" value="Genomic_DNA"/>
</dbReference>
<dbReference type="InterPro" id="IPR002347">
    <property type="entry name" value="SDR_fam"/>
</dbReference>
<feature type="domain" description="Ketoreductase" evidence="3">
    <location>
        <begin position="10"/>
        <end position="190"/>
    </location>
</feature>
<dbReference type="GO" id="GO:0032787">
    <property type="term" value="P:monocarboxylic acid metabolic process"/>
    <property type="evidence" value="ECO:0007669"/>
    <property type="project" value="UniProtKB-ARBA"/>
</dbReference>
<dbReference type="InterPro" id="IPR020904">
    <property type="entry name" value="Sc_DH/Rdtase_CS"/>
</dbReference>
<dbReference type="InterPro" id="IPR057326">
    <property type="entry name" value="KR_dom"/>
</dbReference>
<keyword evidence="2" id="KW-0560">Oxidoreductase</keyword>
<dbReference type="PANTHER" id="PTHR42879">
    <property type="entry name" value="3-OXOACYL-(ACYL-CARRIER-PROTEIN) REDUCTASE"/>
    <property type="match status" value="1"/>
</dbReference>
<dbReference type="FunFam" id="3.40.50.720:FF:000173">
    <property type="entry name" value="3-oxoacyl-[acyl-carrier protein] reductase"/>
    <property type="match status" value="1"/>
</dbReference>
<evidence type="ECO:0000256" key="1">
    <source>
        <dbReference type="ARBA" id="ARBA00006484"/>
    </source>
</evidence>
<dbReference type="SMART" id="SM00822">
    <property type="entry name" value="PKS_KR"/>
    <property type="match status" value="1"/>
</dbReference>
<comment type="similarity">
    <text evidence="1">Belongs to the short-chain dehydrogenases/reductases (SDR) family.</text>
</comment>
<dbReference type="HOGENOM" id="CLU_010194_1_3_0"/>